<dbReference type="PROSITE" id="PS50234">
    <property type="entry name" value="VWFA"/>
    <property type="match status" value="1"/>
</dbReference>
<dbReference type="InterPro" id="IPR003325">
    <property type="entry name" value="TerD"/>
</dbReference>
<accession>A0A1B6NVA7</accession>
<dbReference type="AlphaFoldDB" id="A0A1B6NVA7"/>
<dbReference type="PANTHER" id="PTHR32097">
    <property type="entry name" value="CAMP-BINDING PROTEIN 1-RELATED"/>
    <property type="match status" value="1"/>
</dbReference>
<comment type="caution">
    <text evidence="2">The sequence shown here is derived from an EMBL/GenBank/DDBJ whole genome shotgun (WGS) entry which is preliminary data.</text>
</comment>
<dbReference type="EMBL" id="AYSL01000573">
    <property type="protein sequence ID" value="KTF07385.1"/>
    <property type="molecule type" value="Genomic_DNA"/>
</dbReference>
<sequence length="434" mass="48197">MNHLTVGQRAPLSNLAIDETAPITLKFTRQSPIEMDISCFALDAAGKLINDDYMVFYNHPTSPCGQIKLTHYESQPTANKGIQAEFEVNLSKLSANIDSLFFVLSADTPLNQIQSLEIGLWQQSQKVQAAYQAADFAQQQASMLMQLYRKGGVWRVSNVVQGFNGGLAAIVQHFGGDVAEDHSDTVPAQTIAPAKINTSKVPLEKVILDKAPKLVNLAKKVTISLEKRQLQQLTAKVALVLDASGSMNRQYKQGRVQEVVNRILPLAVSFDDDQALDCWAFARDPQYLGEIGLSNYDDFIDNAHGGWRKWALGPRVNNEAEVMKAVTEFYQKDGLDVPIYVLFISDGGVNDNRGITRVMTEAAKLPIFWQFVGLGGRGYGILKKLDDMAGRVVDNCDFFELDDLDDISEEALYENMLEEFPSWLKEAKQLGIVQ</sequence>
<dbReference type="Pfam" id="PF02342">
    <property type="entry name" value="TerD"/>
    <property type="match status" value="1"/>
</dbReference>
<dbReference type="SUPFAM" id="SSF53300">
    <property type="entry name" value="vWA-like"/>
    <property type="match status" value="1"/>
</dbReference>
<evidence type="ECO:0000259" key="1">
    <source>
        <dbReference type="PROSITE" id="PS50234"/>
    </source>
</evidence>
<dbReference type="InterPro" id="IPR002035">
    <property type="entry name" value="VWF_A"/>
</dbReference>
<protein>
    <submittedName>
        <fullName evidence="2">Stress protein</fullName>
    </submittedName>
</protein>
<dbReference type="InterPro" id="IPR036465">
    <property type="entry name" value="vWFA_dom_sf"/>
</dbReference>
<proteinExistence type="predicted"/>
<dbReference type="Pfam" id="PF10138">
    <property type="entry name" value="vWA-TerF-like"/>
    <property type="match status" value="1"/>
</dbReference>
<gene>
    <name evidence="2" type="ORF">MGSAQ_001119</name>
</gene>
<dbReference type="Gene3D" id="2.60.60.30">
    <property type="entry name" value="sav2460 like domains"/>
    <property type="match status" value="1"/>
</dbReference>
<evidence type="ECO:0000313" key="2">
    <source>
        <dbReference type="EMBL" id="KTF07385.1"/>
    </source>
</evidence>
<dbReference type="Gene3D" id="3.40.50.410">
    <property type="entry name" value="von Willebrand factor, type A domain"/>
    <property type="match status" value="1"/>
</dbReference>
<organism evidence="2">
    <name type="scientific">marine sediment metagenome</name>
    <dbReference type="NCBI Taxonomy" id="412755"/>
    <lineage>
        <taxon>unclassified sequences</taxon>
        <taxon>metagenomes</taxon>
        <taxon>ecological metagenomes</taxon>
    </lineage>
</organism>
<name>A0A1B6NVA7_9ZZZZ</name>
<reference evidence="2" key="1">
    <citation type="submission" date="2013-11" db="EMBL/GenBank/DDBJ databases">
        <title>Microbial diversity, functional groups and degradation webs in Northern and Southern Mediterranean and Red Sea marine crude oil polluted sites.</title>
        <authorList>
            <person name="Daffonchio D."/>
            <person name="Mapelli F."/>
            <person name="Ferrer M."/>
            <person name="Richter M."/>
            <person name="Cherif A."/>
            <person name="Malkawi H.I."/>
            <person name="Yakimov M.M."/>
            <person name="Abdel-Fattah Y.R."/>
            <person name="Blaghen M."/>
            <person name="Golyshin P.N."/>
            <person name="Kalogerakis N."/>
            <person name="Boon N."/>
            <person name="Magagnini M."/>
            <person name="Fava F."/>
        </authorList>
    </citation>
    <scope>NUCLEOTIDE SEQUENCE</scope>
</reference>
<dbReference type="PANTHER" id="PTHR32097:SF3">
    <property type="entry name" value="TELLURITE RESISTANCE PROTEIN"/>
    <property type="match status" value="1"/>
</dbReference>
<dbReference type="InterPro" id="IPR051324">
    <property type="entry name" value="Stress/Tellurium_Resist"/>
</dbReference>
<dbReference type="InterPro" id="IPR019303">
    <property type="entry name" value="vWA_TerF_C"/>
</dbReference>
<feature type="domain" description="VWFA" evidence="1">
    <location>
        <begin position="236"/>
        <end position="416"/>
    </location>
</feature>
<dbReference type="CDD" id="cd06974">
    <property type="entry name" value="TerD_like"/>
    <property type="match status" value="1"/>
</dbReference>